<dbReference type="AlphaFoldDB" id="A0A367Y2B3"/>
<dbReference type="SUPFAM" id="SSF50475">
    <property type="entry name" value="FMN-binding split barrel"/>
    <property type="match status" value="1"/>
</dbReference>
<feature type="domain" description="Pyridoxamine 5'-phosphate oxidase N-terminal" evidence="1">
    <location>
        <begin position="41"/>
        <end position="140"/>
    </location>
</feature>
<comment type="caution">
    <text evidence="2">The sequence shown here is derived from an EMBL/GenBank/DDBJ whole genome shotgun (WGS) entry which is preliminary data.</text>
</comment>
<sequence length="163" mass="17978">MYETPGEIERLQALLTASREGGTSHLQEIISDDHSLAASELLPQLEGMRVLSLATVTAKGEPRVSAVDGHFIHGSWTFGTDGRSAKARHLAARPAVSAAYIDGERLGFFTHGSVERLDESDPLFDEIIAHWTRHYDSDPRSWGDDIRMFRIVPSWCVAYAGGQ</sequence>
<proteinExistence type="predicted"/>
<dbReference type="EMBL" id="QORO01000002">
    <property type="protein sequence ID" value="RCK60036.1"/>
    <property type="molecule type" value="Genomic_DNA"/>
</dbReference>
<dbReference type="Gene3D" id="2.30.110.10">
    <property type="entry name" value="Electron Transport, Fmn-binding Protein, Chain A"/>
    <property type="match status" value="1"/>
</dbReference>
<accession>A0A367Y2B3</accession>
<reference evidence="2 3" key="1">
    <citation type="submission" date="2018-07" db="EMBL/GenBank/DDBJ databases">
        <title>Microbacterium endoborsara sp. nov., a novel actinobacterium isolated from Borszczowia aralocaspica.</title>
        <authorList>
            <person name="An D."/>
        </authorList>
    </citation>
    <scope>NUCLEOTIDE SEQUENCE [LARGE SCALE GENOMIC DNA]</scope>
    <source>
        <strain evidence="2 3">C1.15228</strain>
    </source>
</reference>
<dbReference type="InterPro" id="IPR011576">
    <property type="entry name" value="Pyridox_Oxase_N"/>
</dbReference>
<dbReference type="RefSeq" id="WP_114117651.1">
    <property type="nucleotide sequence ID" value="NZ_BMHU01000003.1"/>
</dbReference>
<gene>
    <name evidence="2" type="ORF">DTO57_07825</name>
</gene>
<name>A0A367Y2B3_9MICO</name>
<dbReference type="InterPro" id="IPR012349">
    <property type="entry name" value="Split_barrel_FMN-bd"/>
</dbReference>
<evidence type="ECO:0000313" key="2">
    <source>
        <dbReference type="EMBL" id="RCK60036.1"/>
    </source>
</evidence>
<keyword evidence="3" id="KW-1185">Reference proteome</keyword>
<organism evidence="2 3">
    <name type="scientific">Microbacterium sorbitolivorans</name>
    <dbReference type="NCBI Taxonomy" id="1867410"/>
    <lineage>
        <taxon>Bacteria</taxon>
        <taxon>Bacillati</taxon>
        <taxon>Actinomycetota</taxon>
        <taxon>Actinomycetes</taxon>
        <taxon>Micrococcales</taxon>
        <taxon>Microbacteriaceae</taxon>
        <taxon>Microbacterium</taxon>
    </lineage>
</organism>
<dbReference type="Pfam" id="PF01243">
    <property type="entry name" value="PNPOx_N"/>
    <property type="match status" value="1"/>
</dbReference>
<evidence type="ECO:0000313" key="3">
    <source>
        <dbReference type="Proteomes" id="UP000253508"/>
    </source>
</evidence>
<dbReference type="Proteomes" id="UP000253508">
    <property type="component" value="Unassembled WGS sequence"/>
</dbReference>
<protein>
    <submittedName>
        <fullName evidence="2">Pyridoxamine 5'-phosphate oxidase family protein</fullName>
    </submittedName>
</protein>
<evidence type="ECO:0000259" key="1">
    <source>
        <dbReference type="Pfam" id="PF01243"/>
    </source>
</evidence>
<dbReference type="OrthoDB" id="4540122at2"/>